<dbReference type="SUPFAM" id="SSF51161">
    <property type="entry name" value="Trimeric LpxA-like enzymes"/>
    <property type="match status" value="1"/>
</dbReference>
<evidence type="ECO:0000313" key="2">
    <source>
        <dbReference type="Proteomes" id="UP000002315"/>
    </source>
</evidence>
<dbReference type="PANTHER" id="PTHR13061">
    <property type="entry name" value="DYNACTIN SUBUNIT P25"/>
    <property type="match status" value="1"/>
</dbReference>
<dbReference type="InterPro" id="IPR011004">
    <property type="entry name" value="Trimer_LpxA-like_sf"/>
</dbReference>
<gene>
    <name evidence="1" type="ordered locus">Mfer_0999</name>
</gene>
<dbReference type="Pfam" id="PF00132">
    <property type="entry name" value="Hexapep"/>
    <property type="match status" value="1"/>
</dbReference>
<reference evidence="1 2" key="1">
    <citation type="journal article" date="2010" name="Stand. Genomic Sci.">
        <title>Complete genome sequence of Methanothermus fervidus type strain (V24S).</title>
        <authorList>
            <person name="Anderson I."/>
            <person name="Djao O.D."/>
            <person name="Misra M."/>
            <person name="Chertkov O."/>
            <person name="Nolan M."/>
            <person name="Lucas S."/>
            <person name="Lapidus A."/>
            <person name="Del Rio T.G."/>
            <person name="Tice H."/>
            <person name="Cheng J.F."/>
            <person name="Tapia R."/>
            <person name="Han C."/>
            <person name="Goodwin L."/>
            <person name="Pitluck S."/>
            <person name="Liolios K."/>
            <person name="Ivanova N."/>
            <person name="Mavromatis K."/>
            <person name="Mikhailova N."/>
            <person name="Pati A."/>
            <person name="Brambilla E."/>
            <person name="Chen A."/>
            <person name="Palaniappan K."/>
            <person name="Land M."/>
            <person name="Hauser L."/>
            <person name="Chang Y.J."/>
            <person name="Jeffries C.D."/>
            <person name="Sikorski J."/>
            <person name="Spring S."/>
            <person name="Rohde M."/>
            <person name="Eichinger K."/>
            <person name="Huber H."/>
            <person name="Wirth R."/>
            <person name="Goker M."/>
            <person name="Detter J.C."/>
            <person name="Woyke T."/>
            <person name="Bristow J."/>
            <person name="Eisen J.A."/>
            <person name="Markowitz V."/>
            <person name="Hugenholtz P."/>
            <person name="Klenk H.P."/>
            <person name="Kyrpides N.C."/>
        </authorList>
    </citation>
    <scope>NUCLEOTIDE SEQUENCE [LARGE SCALE GENOMIC DNA]</scope>
    <source>
        <strain evidence="2">ATCC 43054 / DSM 2088 / JCM 10308 / V24 S</strain>
    </source>
</reference>
<proteinExistence type="predicted"/>
<evidence type="ECO:0000313" key="1">
    <source>
        <dbReference type="EMBL" id="ADP77795.1"/>
    </source>
</evidence>
<dbReference type="KEGG" id="mfv:Mfer_0999"/>
<organism evidence="1 2">
    <name type="scientific">Methanothermus fervidus (strain ATCC 43054 / DSM 2088 / JCM 10308 / V24 S)</name>
    <dbReference type="NCBI Taxonomy" id="523846"/>
    <lineage>
        <taxon>Archaea</taxon>
        <taxon>Methanobacteriati</taxon>
        <taxon>Methanobacteriota</taxon>
        <taxon>Methanomada group</taxon>
        <taxon>Methanobacteria</taxon>
        <taxon>Methanobacteriales</taxon>
        <taxon>Methanothermaceae</taxon>
        <taxon>Methanothermus</taxon>
    </lineage>
</organism>
<dbReference type="Proteomes" id="UP000002315">
    <property type="component" value="Chromosome"/>
</dbReference>
<dbReference type="Gene3D" id="2.160.10.10">
    <property type="entry name" value="Hexapeptide repeat proteins"/>
    <property type="match status" value="1"/>
</dbReference>
<dbReference type="InterPro" id="IPR001451">
    <property type="entry name" value="Hexapep"/>
</dbReference>
<name>E3GW30_METFV</name>
<sequence>MAKILPGAKVIGDVKIGKKSSVWYNAVIRGDLAPIKIGSYSNIQDNCVIHVTDKHGVKIGDYVSVGHGAILHGCKIKDNVLIGMNATVLNAAVINENSIVGAGAVVTENKEFPPGSLILGVPAKVVRELTKKEIKSIKENAIKYYELACKQEK</sequence>
<dbReference type="AlphaFoldDB" id="E3GW30"/>
<keyword evidence="2" id="KW-1185">Reference proteome</keyword>
<dbReference type="EMBL" id="CP002278">
    <property type="protein sequence ID" value="ADP77795.1"/>
    <property type="molecule type" value="Genomic_DNA"/>
</dbReference>
<dbReference type="HOGENOM" id="CLU_064827_4_1_2"/>
<dbReference type="STRING" id="523846.Mfer_0999"/>
<dbReference type="InterPro" id="IPR050484">
    <property type="entry name" value="Transf_Hexapept/Carb_Anhydrase"/>
</dbReference>
<dbReference type="PANTHER" id="PTHR13061:SF29">
    <property type="entry name" value="GAMMA CARBONIC ANHYDRASE-LIKE 1, MITOCHONDRIAL-RELATED"/>
    <property type="match status" value="1"/>
</dbReference>
<dbReference type="OrthoDB" id="10940at2157"/>
<dbReference type="CDD" id="cd04645">
    <property type="entry name" value="LbH_gamma_CA_like"/>
    <property type="match status" value="1"/>
</dbReference>
<accession>E3GW30</accession>
<dbReference type="InterPro" id="IPR047324">
    <property type="entry name" value="LbH_gamma_CA-like"/>
</dbReference>
<protein>
    <submittedName>
        <fullName evidence="1">Ferripyochelin binding protein</fullName>
    </submittedName>
</protein>